<dbReference type="RefSeq" id="WP_146220600.1">
    <property type="nucleotide sequence ID" value="NC_032101.1"/>
</dbReference>
<evidence type="ECO:0000256" key="1">
    <source>
        <dbReference type="SAM" id="Phobius"/>
    </source>
</evidence>
<proteinExistence type="predicted"/>
<sequence length="59" mass="6919">MVKFFFWLSEWHNRMGGLEERGLPSNLRATEMEVRGMIELIIAILTLIAAVLQLINWFL</sequence>
<geneLocation type="plasmid" evidence="2">
    <name>p30860-tetA</name>
</geneLocation>
<keyword evidence="2" id="KW-0614">Plasmid</keyword>
<feature type="transmembrane region" description="Helical" evidence="1">
    <location>
        <begin position="37"/>
        <end position="58"/>
    </location>
</feature>
<keyword evidence="1" id="KW-0812">Transmembrane</keyword>
<keyword evidence="1" id="KW-1133">Transmembrane helix</keyword>
<keyword evidence="1" id="KW-0472">Membrane</keyword>
<protein>
    <submittedName>
        <fullName evidence="2">Uncharacterized protein</fullName>
    </submittedName>
</protein>
<organism evidence="2">
    <name type="scientific">Enterobacter cloacae</name>
    <dbReference type="NCBI Taxonomy" id="550"/>
    <lineage>
        <taxon>Bacteria</taxon>
        <taxon>Pseudomonadati</taxon>
        <taxon>Pseudomonadota</taxon>
        <taxon>Gammaproteobacteria</taxon>
        <taxon>Enterobacterales</taxon>
        <taxon>Enterobacteriaceae</taxon>
        <taxon>Enterobacter</taxon>
        <taxon>Enterobacter cloacae complex</taxon>
    </lineage>
</organism>
<name>A0A2S1JHI2_ENTCL</name>
<dbReference type="EMBL" id="MG764554">
    <property type="protein sequence ID" value="AWF77814.1"/>
    <property type="molecule type" value="Genomic_DNA"/>
</dbReference>
<evidence type="ECO:0000313" key="2">
    <source>
        <dbReference type="EMBL" id="AWF77814.1"/>
    </source>
</evidence>
<reference evidence="2" key="1">
    <citation type="submission" date="2018-01" db="EMBL/GenBank/DDBJ databases">
        <title>Complete sequence of p30860-tetA.</title>
        <authorList>
            <person name="Zhou D."/>
        </authorList>
    </citation>
    <scope>NUCLEOTIDE SEQUENCE</scope>
    <source>
        <strain evidence="2">30860</strain>
        <plasmid evidence="2">p30860-tetA</plasmid>
    </source>
</reference>
<dbReference type="AlphaFoldDB" id="A0A2S1JHI2"/>
<accession>A0A2S1JHI2</accession>